<reference evidence="2 3" key="2">
    <citation type="submission" date="2007-09" db="EMBL/GenBank/DDBJ databases">
        <title>Draft genome sequence of Clostridium bolteae (ATCC BAA-613).</title>
        <authorList>
            <person name="Sudarsanam P."/>
            <person name="Ley R."/>
            <person name="Guruge J."/>
            <person name="Turnbaugh P.J."/>
            <person name="Mahowald M."/>
            <person name="Liep D."/>
            <person name="Gordon J."/>
        </authorList>
    </citation>
    <scope>NUCLEOTIDE SEQUENCE [LARGE SCALE GENOMIC DNA]</scope>
    <source>
        <strain evidence="3">ATCC BAA-613 / DSM 15670 / CCUG 46953 / JCM 12243 / WAL 16351</strain>
    </source>
</reference>
<dbReference type="InterPro" id="IPR003346">
    <property type="entry name" value="Transposase_20"/>
</dbReference>
<dbReference type="Pfam" id="PF02371">
    <property type="entry name" value="Transposase_20"/>
    <property type="match status" value="1"/>
</dbReference>
<evidence type="ECO:0000313" key="3">
    <source>
        <dbReference type="Proteomes" id="UP000005396"/>
    </source>
</evidence>
<organism evidence="2 3">
    <name type="scientific">Enterocloster bolteae (strain ATCC BAA-613 / DSM 15670 / CCUG 46953 / JCM 12243 / WAL 16351)</name>
    <name type="common">Clostridium bolteae</name>
    <dbReference type="NCBI Taxonomy" id="411902"/>
    <lineage>
        <taxon>Bacteria</taxon>
        <taxon>Bacillati</taxon>
        <taxon>Bacillota</taxon>
        <taxon>Clostridia</taxon>
        <taxon>Lachnospirales</taxon>
        <taxon>Lachnospiraceae</taxon>
        <taxon>Enterocloster</taxon>
    </lineage>
</organism>
<evidence type="ECO:0000259" key="1">
    <source>
        <dbReference type="Pfam" id="PF02371"/>
    </source>
</evidence>
<sequence length="34" mass="3759">MFSAGILAEIGDINRFPNQASLVKYAGPAWKQHQ</sequence>
<dbReference type="HOGENOM" id="CLU_3372932_0_0_9"/>
<proteinExistence type="predicted"/>
<feature type="domain" description="Transposase IS116/IS110/IS902 C-terminal" evidence="1">
    <location>
        <begin position="3"/>
        <end position="34"/>
    </location>
</feature>
<dbReference type="AlphaFoldDB" id="A8RKP2"/>
<name>A8RKP2_ENTBW</name>
<dbReference type="GO" id="GO:0003677">
    <property type="term" value="F:DNA binding"/>
    <property type="evidence" value="ECO:0007669"/>
    <property type="project" value="InterPro"/>
</dbReference>
<comment type="caution">
    <text evidence="2">The sequence shown here is derived from an EMBL/GenBank/DDBJ whole genome shotgun (WGS) entry which is preliminary data.</text>
</comment>
<reference evidence="2 3" key="1">
    <citation type="submission" date="2007-08" db="EMBL/GenBank/DDBJ databases">
        <authorList>
            <person name="Fulton L."/>
            <person name="Clifton S."/>
            <person name="Fulton B."/>
            <person name="Xu J."/>
            <person name="Minx P."/>
            <person name="Pepin K.H."/>
            <person name="Johnson M."/>
            <person name="Thiruvilangam P."/>
            <person name="Bhonagiri V."/>
            <person name="Nash W.E."/>
            <person name="Mardis E.R."/>
            <person name="Wilson R.K."/>
        </authorList>
    </citation>
    <scope>NUCLEOTIDE SEQUENCE [LARGE SCALE GENOMIC DNA]</scope>
    <source>
        <strain evidence="3">ATCC BAA-613 / DSM 15670 / CCUG 46953 / JCM 12243 / WAL 16351</strain>
    </source>
</reference>
<dbReference type="GO" id="GO:0004803">
    <property type="term" value="F:transposase activity"/>
    <property type="evidence" value="ECO:0007669"/>
    <property type="project" value="InterPro"/>
</dbReference>
<dbReference type="Proteomes" id="UP000005396">
    <property type="component" value="Unassembled WGS sequence"/>
</dbReference>
<protein>
    <recommendedName>
        <fullName evidence="1">Transposase IS116/IS110/IS902 C-terminal domain-containing protein</fullName>
    </recommendedName>
</protein>
<gene>
    <name evidence="2" type="ORF">CLOBOL_01378</name>
</gene>
<dbReference type="GO" id="GO:0006313">
    <property type="term" value="P:DNA transposition"/>
    <property type="evidence" value="ECO:0007669"/>
    <property type="project" value="InterPro"/>
</dbReference>
<dbReference type="RefSeq" id="WP_007036228.1">
    <property type="nucleotide sequence ID" value="NZ_DS480675.1"/>
</dbReference>
<accession>A8RKP2</accession>
<evidence type="ECO:0000313" key="2">
    <source>
        <dbReference type="EMBL" id="EDP18310.1"/>
    </source>
</evidence>
<dbReference type="PaxDb" id="411902-CLOBOL_01378"/>
<dbReference type="EMBL" id="ABCC02000016">
    <property type="protein sequence ID" value="EDP18310.1"/>
    <property type="molecule type" value="Genomic_DNA"/>
</dbReference>